<keyword evidence="2" id="KW-0677">Repeat</keyword>
<feature type="domain" description="C2H2-type" evidence="5">
    <location>
        <begin position="87"/>
        <end position="114"/>
    </location>
</feature>
<dbReference type="EMBL" id="ACPB03013608">
    <property type="status" value="NOT_ANNOTATED_CDS"/>
    <property type="molecule type" value="Genomic_DNA"/>
</dbReference>
<organism evidence="6 7">
    <name type="scientific">Rhodnius prolixus</name>
    <name type="common">Triatomid bug</name>
    <dbReference type="NCBI Taxonomy" id="13249"/>
    <lineage>
        <taxon>Eukaryota</taxon>
        <taxon>Metazoa</taxon>
        <taxon>Ecdysozoa</taxon>
        <taxon>Arthropoda</taxon>
        <taxon>Hexapoda</taxon>
        <taxon>Insecta</taxon>
        <taxon>Pterygota</taxon>
        <taxon>Neoptera</taxon>
        <taxon>Paraneoptera</taxon>
        <taxon>Hemiptera</taxon>
        <taxon>Heteroptera</taxon>
        <taxon>Panheteroptera</taxon>
        <taxon>Cimicomorpha</taxon>
        <taxon>Reduviidae</taxon>
        <taxon>Triatominae</taxon>
        <taxon>Rhodnius</taxon>
    </lineage>
</organism>
<dbReference type="SUPFAM" id="SSF57667">
    <property type="entry name" value="beta-beta-alpha zinc fingers"/>
    <property type="match status" value="3"/>
</dbReference>
<dbReference type="InParanoid" id="T1HQ34"/>
<dbReference type="PROSITE" id="PS50157">
    <property type="entry name" value="ZINC_FINGER_C2H2_2"/>
    <property type="match status" value="4"/>
</dbReference>
<dbReference type="EnsemblMetazoa" id="RPRC006158-RA">
    <property type="protein sequence ID" value="RPRC006158-PA"/>
    <property type="gene ID" value="RPRC006158"/>
</dbReference>
<dbReference type="VEuPathDB" id="VectorBase:RPRC006158"/>
<evidence type="ECO:0000259" key="5">
    <source>
        <dbReference type="PROSITE" id="PS50157"/>
    </source>
</evidence>
<feature type="domain" description="C2H2-type" evidence="5">
    <location>
        <begin position="22"/>
        <end position="51"/>
    </location>
</feature>
<protein>
    <recommendedName>
        <fullName evidence="5">C2H2-type domain-containing protein</fullName>
    </recommendedName>
</protein>
<dbReference type="InterPro" id="IPR036236">
    <property type="entry name" value="Znf_C2H2_sf"/>
</dbReference>
<keyword evidence="1" id="KW-0479">Metal-binding</keyword>
<keyword evidence="3" id="KW-0863">Zinc-finger</keyword>
<dbReference type="SMART" id="SM00355">
    <property type="entry name" value="ZnF_C2H2"/>
    <property type="match status" value="6"/>
</dbReference>
<dbReference type="FunCoup" id="T1HQ34">
    <property type="interactions" value="1618"/>
</dbReference>
<evidence type="ECO:0000313" key="7">
    <source>
        <dbReference type="Proteomes" id="UP000015103"/>
    </source>
</evidence>
<dbReference type="InterPro" id="IPR013087">
    <property type="entry name" value="Znf_C2H2_type"/>
</dbReference>
<dbReference type="GO" id="GO:0008270">
    <property type="term" value="F:zinc ion binding"/>
    <property type="evidence" value="ECO:0007669"/>
    <property type="project" value="UniProtKB-KW"/>
</dbReference>
<dbReference type="FunFam" id="3.30.160.60:FF:000100">
    <property type="entry name" value="Zinc finger 45-like"/>
    <property type="match status" value="1"/>
</dbReference>
<reference evidence="6" key="1">
    <citation type="submission" date="2015-05" db="UniProtKB">
        <authorList>
            <consortium name="EnsemblMetazoa"/>
        </authorList>
    </citation>
    <scope>IDENTIFICATION</scope>
</reference>
<evidence type="ECO:0000256" key="2">
    <source>
        <dbReference type="ARBA" id="ARBA00022737"/>
    </source>
</evidence>
<dbReference type="Pfam" id="PF00096">
    <property type="entry name" value="zf-C2H2"/>
    <property type="match status" value="2"/>
</dbReference>
<evidence type="ECO:0000256" key="3">
    <source>
        <dbReference type="ARBA" id="ARBA00022771"/>
    </source>
</evidence>
<evidence type="ECO:0000313" key="6">
    <source>
        <dbReference type="EnsemblMetazoa" id="RPRC006158-PA"/>
    </source>
</evidence>
<dbReference type="STRING" id="13249.T1HQ34"/>
<keyword evidence="7" id="KW-1185">Reference proteome</keyword>
<accession>T1HQ34</accession>
<name>T1HQ34_RHOPR</name>
<dbReference type="PANTHER" id="PTHR24379:SF121">
    <property type="entry name" value="C2H2-TYPE DOMAIN-CONTAINING PROTEIN"/>
    <property type="match status" value="1"/>
</dbReference>
<evidence type="ECO:0000256" key="4">
    <source>
        <dbReference type="ARBA" id="ARBA00022833"/>
    </source>
</evidence>
<keyword evidence="4" id="KW-0862">Zinc</keyword>
<dbReference type="OMA" id="FVCIKCD"/>
<dbReference type="PANTHER" id="PTHR24379">
    <property type="entry name" value="KRAB AND ZINC FINGER DOMAIN-CONTAINING"/>
    <property type="match status" value="1"/>
</dbReference>
<feature type="domain" description="C2H2-type" evidence="5">
    <location>
        <begin position="51"/>
        <end position="79"/>
    </location>
</feature>
<dbReference type="HOGENOM" id="CLU_002678_42_0_1"/>
<feature type="domain" description="C2H2-type" evidence="5">
    <location>
        <begin position="157"/>
        <end position="184"/>
    </location>
</feature>
<dbReference type="Proteomes" id="UP000015103">
    <property type="component" value="Unassembled WGS sequence"/>
</dbReference>
<dbReference type="AlphaFoldDB" id="T1HQ34"/>
<dbReference type="Gene3D" id="3.30.160.60">
    <property type="entry name" value="Classic Zinc Finger"/>
    <property type="match status" value="3"/>
</dbReference>
<proteinExistence type="predicted"/>
<sequence>MVELGSFAMENVRGFGIYLKRHICNSCGKAYMHKLTLARHQRYECHKEAQFQCPYCPKRTKRKENLKRHMAVRHFDIRTEFLACLRYTCRDCGRTYGQKGTLRRHRQYECGKEPQFCCPYCKYRSHRKENMKAHVFGTLCHVKLFRGCGFNSQSEVFRCPKCPRGYRWKGALYRHRRYECGVEAQFACELCPYRTKQKCNLMRHVAARHYNVITVEPAINNRTISS</sequence>
<dbReference type="eggNOG" id="KOG1721">
    <property type="taxonomic scope" value="Eukaryota"/>
</dbReference>
<evidence type="ECO:0000256" key="1">
    <source>
        <dbReference type="ARBA" id="ARBA00022723"/>
    </source>
</evidence>
<dbReference type="PROSITE" id="PS00028">
    <property type="entry name" value="ZINC_FINGER_C2H2_1"/>
    <property type="match status" value="1"/>
</dbReference>